<feature type="region of interest" description="Disordered" evidence="11">
    <location>
        <begin position="1"/>
        <end position="44"/>
    </location>
</feature>
<dbReference type="Proteomes" id="UP001064206">
    <property type="component" value="Chromosome"/>
</dbReference>
<comment type="similarity">
    <text evidence="4">Belongs to the channel forming colicin family.</text>
</comment>
<protein>
    <submittedName>
        <fullName evidence="14">Colicin-like pore-forming protein</fullName>
    </submittedName>
</protein>
<proteinExistence type="inferred from homology"/>
<feature type="region of interest" description="Disordered" evidence="11">
    <location>
        <begin position="182"/>
        <end position="208"/>
    </location>
</feature>
<dbReference type="Gene3D" id="1.10.490.30">
    <property type="entry name" value="Colicin"/>
    <property type="match status" value="1"/>
</dbReference>
<evidence type="ECO:0000256" key="2">
    <source>
        <dbReference type="ARBA" id="ARBA00003197"/>
    </source>
</evidence>
<dbReference type="EMBL" id="CP104450">
    <property type="protein sequence ID" value="UXE40501.1"/>
    <property type="molecule type" value="Genomic_DNA"/>
</dbReference>
<dbReference type="RefSeq" id="WP_137056649.1">
    <property type="nucleotide sequence ID" value="NZ_CP038281.1"/>
</dbReference>
<comment type="function">
    <text evidence="2">Colicins are polypeptide toxins produced by and active against E.coli and closely related bacteria.</text>
</comment>
<evidence type="ECO:0000256" key="1">
    <source>
        <dbReference type="ARBA" id="ARBA00002178"/>
    </source>
</evidence>
<feature type="compositionally biased region" description="Low complexity" evidence="11">
    <location>
        <begin position="99"/>
        <end position="115"/>
    </location>
</feature>
<dbReference type="GO" id="GO:0140911">
    <property type="term" value="F:pore-forming activity"/>
    <property type="evidence" value="ECO:0007669"/>
    <property type="project" value="InterPro"/>
</dbReference>
<keyword evidence="8" id="KW-0044">Antibiotic</keyword>
<evidence type="ECO:0000256" key="4">
    <source>
        <dbReference type="ARBA" id="ARBA00007595"/>
    </source>
</evidence>
<keyword evidence="9" id="KW-0078">Bacteriocin</keyword>
<evidence type="ECO:0000256" key="6">
    <source>
        <dbReference type="ARBA" id="ARBA00022692"/>
    </source>
</evidence>
<evidence type="ECO:0000256" key="3">
    <source>
        <dbReference type="ARBA" id="ARBA00004370"/>
    </source>
</evidence>
<dbReference type="GO" id="GO:0031640">
    <property type="term" value="P:killing of cells of another organism"/>
    <property type="evidence" value="ECO:0007669"/>
    <property type="project" value="UniProtKB-KW"/>
</dbReference>
<feature type="compositionally biased region" description="Gly residues" evidence="11">
    <location>
        <begin position="1"/>
        <end position="29"/>
    </location>
</feature>
<reference evidence="14" key="1">
    <citation type="submission" date="2022-09" db="EMBL/GenBank/DDBJ databases">
        <title>Multidrug resistance Raoultella ornithinolytica Strain MQB_Silv_108.</title>
        <authorList>
            <person name="Quintela-Baluja M."/>
        </authorList>
    </citation>
    <scope>NUCLEOTIDE SEQUENCE</scope>
    <source>
        <strain evidence="14">MQB_Silv_108</strain>
    </source>
</reference>
<feature type="transmembrane region" description="Helical" evidence="12">
    <location>
        <begin position="439"/>
        <end position="464"/>
    </location>
</feature>
<evidence type="ECO:0000256" key="11">
    <source>
        <dbReference type="SAM" id="MobiDB-lite"/>
    </source>
</evidence>
<evidence type="ECO:0000313" key="14">
    <source>
        <dbReference type="EMBL" id="UXE40501.1"/>
    </source>
</evidence>
<evidence type="ECO:0000256" key="5">
    <source>
        <dbReference type="ARBA" id="ARBA00022529"/>
    </source>
</evidence>
<evidence type="ECO:0000256" key="12">
    <source>
        <dbReference type="SAM" id="Phobius"/>
    </source>
</evidence>
<dbReference type="AlphaFoldDB" id="A0A9Q9JGS1"/>
<evidence type="ECO:0000313" key="15">
    <source>
        <dbReference type="Proteomes" id="UP001064206"/>
    </source>
</evidence>
<comment type="function">
    <text evidence="1">This colicin is a channel-forming colicin. This class of transmembrane toxins depolarize the cytoplasmic membrane, leading to dissipation of cellular energy.</text>
</comment>
<evidence type="ECO:0000256" key="10">
    <source>
        <dbReference type="ARBA" id="ARBA00023136"/>
    </source>
</evidence>
<dbReference type="GO" id="GO:0016020">
    <property type="term" value="C:membrane"/>
    <property type="evidence" value="ECO:0007669"/>
    <property type="project" value="UniProtKB-SubCell"/>
</dbReference>
<organism evidence="14 15">
    <name type="scientific">Raoultella ornithinolytica</name>
    <name type="common">Klebsiella ornithinolytica</name>
    <dbReference type="NCBI Taxonomy" id="54291"/>
    <lineage>
        <taxon>Bacteria</taxon>
        <taxon>Pseudomonadati</taxon>
        <taxon>Pseudomonadota</taxon>
        <taxon>Gammaproteobacteria</taxon>
        <taxon>Enterobacterales</taxon>
        <taxon>Enterobacteriaceae</taxon>
        <taxon>Klebsiella/Raoultella group</taxon>
        <taxon>Raoultella</taxon>
    </lineage>
</organism>
<name>A0A9Q9JGS1_RAOOR</name>
<dbReference type="InterPro" id="IPR000293">
    <property type="entry name" value="Channel_colicin_C"/>
</dbReference>
<evidence type="ECO:0000256" key="8">
    <source>
        <dbReference type="ARBA" id="ARBA00023022"/>
    </source>
</evidence>
<evidence type="ECO:0000256" key="7">
    <source>
        <dbReference type="ARBA" id="ARBA00022989"/>
    </source>
</evidence>
<dbReference type="PRINTS" id="PR00280">
    <property type="entry name" value="CHANLCOLICIN"/>
</dbReference>
<accession>A0A9Q9JGS1</accession>
<dbReference type="GO" id="GO:0050829">
    <property type="term" value="P:defense response to Gram-negative bacterium"/>
    <property type="evidence" value="ECO:0007669"/>
    <property type="project" value="InterPro"/>
</dbReference>
<keyword evidence="10 12" id="KW-0472">Membrane</keyword>
<evidence type="ECO:0000259" key="13">
    <source>
        <dbReference type="Pfam" id="PF01024"/>
    </source>
</evidence>
<dbReference type="Gene3D" id="3.30.1310.40">
    <property type="match status" value="2"/>
</dbReference>
<dbReference type="SUPFAM" id="SSF56837">
    <property type="entry name" value="Colicin"/>
    <property type="match status" value="1"/>
</dbReference>
<feature type="region of interest" description="Disordered" evidence="11">
    <location>
        <begin position="58"/>
        <end position="123"/>
    </location>
</feature>
<feature type="domain" description="Channel forming colicins" evidence="13">
    <location>
        <begin position="303"/>
        <end position="473"/>
    </location>
</feature>
<keyword evidence="7 12" id="KW-1133">Transmembrane helix</keyword>
<gene>
    <name evidence="14" type="ORF">N2J37_12510</name>
</gene>
<comment type="subcellular location">
    <subcellularLocation>
        <location evidence="3">Membrane</location>
    </subcellularLocation>
</comment>
<dbReference type="Pfam" id="PF01024">
    <property type="entry name" value="Colicin"/>
    <property type="match status" value="1"/>
</dbReference>
<keyword evidence="6 12" id="KW-0812">Transmembrane</keyword>
<feature type="compositionally biased region" description="Basic and acidic residues" evidence="11">
    <location>
        <begin position="191"/>
        <end position="208"/>
    </location>
</feature>
<sequence length="479" mass="50894">MAWTGFGGSWSNGVHSGGDDSGSIGGSSGGMRAPSPADIASQFNSYGGTQITASQVSNIQSDGSGGYTASIQGENNTVSSGTGSRTSNTVGGFSGVLTSSAKGNNSSSSTSPNDSIAPQGWSIKPGEWSKLPDAFDTTIDQFKYKVNLDQFGKTVAVTQTAPRPYTKAENLKVAVAKSQNKKPGDLYPELDFSKGESERQARAKKEAETSWKTLPPNIRLFDINVEGFRYAVKLNEQGTVTSITKTSDRPYTKAENLKVAVAKANNKTPGEMFPELNFSKTDPQRKQIASRSAQDLFSSFPTNAISIASDFYKALTEKFGDKLLNEAKVLESAAKGKKLRNASEAMVAFEKYKDNLNKKFNKVDRIAIAKALESIDKAAMAAQLQKFSKMFGVVGEAIAWGAFINGVVKGFRTGSWNDAIIGGEKIAATKLASLLVVTAYAAVATTPIGIIGFSAILAITAALITDKALQDLNKFILSI</sequence>
<evidence type="ECO:0000256" key="9">
    <source>
        <dbReference type="ARBA" id="ARBA00023048"/>
    </source>
</evidence>
<dbReference type="InterPro" id="IPR038283">
    <property type="entry name" value="Channel_colicin_C_sf"/>
</dbReference>
<feature type="compositionally biased region" description="Polar residues" evidence="11">
    <location>
        <begin position="58"/>
        <end position="91"/>
    </location>
</feature>
<keyword evidence="5" id="KW-0929">Antimicrobial</keyword>